<sequence>MSEHPLSRRTALLLFAVVVTMWGLNWTLTKFLVQHISPLWSVAIRAVIATLALAAITLARRQFIVPRRGDMPVIVSVAVLHMGLFSVLVAFGLQFVPVGRSIVLGYTTPLWVAPAAWLLLREPVPRERLAGIVLGLAGIAVMFNPSAFDWSNGNALIGSGLLLLAALCWAANIVYVRGHRWISEPFQLVFWQALLASVLLTVLALMREGVPDIAWTRELVGALLFGGIFGTALAHWAMVIINRSLPATITSLGLLATPVMGVAISALVLGEAIELSLIAAMAMILGGIVIGTMSRSKPDTAMAVQPIPASARPSRQSP</sequence>
<dbReference type="InterPro" id="IPR000620">
    <property type="entry name" value="EamA_dom"/>
</dbReference>
<evidence type="ECO:0000259" key="7">
    <source>
        <dbReference type="Pfam" id="PF00892"/>
    </source>
</evidence>
<evidence type="ECO:0000256" key="2">
    <source>
        <dbReference type="ARBA" id="ARBA00022475"/>
    </source>
</evidence>
<proteinExistence type="predicted"/>
<evidence type="ECO:0000256" key="1">
    <source>
        <dbReference type="ARBA" id="ARBA00004651"/>
    </source>
</evidence>
<name>A0A7G6TUW2_9BRAD</name>
<feature type="domain" description="EamA" evidence="7">
    <location>
        <begin position="11"/>
        <end position="143"/>
    </location>
</feature>
<feature type="domain" description="EamA" evidence="7">
    <location>
        <begin position="157"/>
        <end position="290"/>
    </location>
</feature>
<feature type="transmembrane region" description="Helical" evidence="6">
    <location>
        <begin position="102"/>
        <end position="120"/>
    </location>
</feature>
<dbReference type="KEGG" id="trb:HB776_04270"/>
<dbReference type="InterPro" id="IPR037185">
    <property type="entry name" value="EmrE-like"/>
</dbReference>
<feature type="transmembrane region" description="Helical" evidence="6">
    <location>
        <begin position="71"/>
        <end position="96"/>
    </location>
</feature>
<keyword evidence="5 6" id="KW-0472">Membrane</keyword>
<evidence type="ECO:0000256" key="5">
    <source>
        <dbReference type="ARBA" id="ARBA00023136"/>
    </source>
</evidence>
<evidence type="ECO:0000313" key="8">
    <source>
        <dbReference type="EMBL" id="QND70544.1"/>
    </source>
</evidence>
<feature type="transmembrane region" description="Helical" evidence="6">
    <location>
        <begin position="275"/>
        <end position="293"/>
    </location>
</feature>
<feature type="transmembrane region" description="Helical" evidence="6">
    <location>
        <begin position="248"/>
        <end position="269"/>
    </location>
</feature>
<evidence type="ECO:0000256" key="6">
    <source>
        <dbReference type="SAM" id="Phobius"/>
    </source>
</evidence>
<evidence type="ECO:0000313" key="9">
    <source>
        <dbReference type="Proteomes" id="UP000515291"/>
    </source>
</evidence>
<dbReference type="AlphaFoldDB" id="A0A7G6TUW2"/>
<keyword evidence="3 6" id="KW-0812">Transmembrane</keyword>
<feature type="transmembrane region" description="Helical" evidence="6">
    <location>
        <begin position="219"/>
        <end position="241"/>
    </location>
</feature>
<organism evidence="8 9">
    <name type="scientific">Tardiphaga robiniae</name>
    <dbReference type="NCBI Taxonomy" id="943830"/>
    <lineage>
        <taxon>Bacteria</taxon>
        <taxon>Pseudomonadati</taxon>
        <taxon>Pseudomonadota</taxon>
        <taxon>Alphaproteobacteria</taxon>
        <taxon>Hyphomicrobiales</taxon>
        <taxon>Nitrobacteraceae</taxon>
        <taxon>Tardiphaga</taxon>
    </lineage>
</organism>
<dbReference type="InterPro" id="IPR050638">
    <property type="entry name" value="AA-Vitamin_Transporters"/>
</dbReference>
<dbReference type="PANTHER" id="PTHR32322">
    <property type="entry name" value="INNER MEMBRANE TRANSPORTER"/>
    <property type="match status" value="1"/>
</dbReference>
<dbReference type="Pfam" id="PF00892">
    <property type="entry name" value="EamA"/>
    <property type="match status" value="2"/>
</dbReference>
<reference evidence="9" key="1">
    <citation type="journal article" date="2020" name="Mol. Plant Microbe">
        <title>Rhizobial microsymbionts of the narrowly endemic Oxytropis species growing in Kamchatka are characterized by significant genetic diversity and possess a set of genes that are associated with T3SS and T6SS secretion systems and can affect the development of symbiosis.</title>
        <authorList>
            <person name="Safronova V."/>
            <person name="Guro P."/>
            <person name="Sazanova A."/>
            <person name="Kuznetsova I."/>
            <person name="Belimov A."/>
            <person name="Yakubov V."/>
            <person name="Chirak E."/>
            <person name="Afonin A."/>
            <person name="Gogolev Y."/>
            <person name="Andronov E."/>
            <person name="Tikhonovich I."/>
        </authorList>
    </citation>
    <scope>NUCLEOTIDE SEQUENCE [LARGE SCALE GENOMIC DNA]</scope>
    <source>
        <strain evidence="9">581</strain>
    </source>
</reference>
<keyword evidence="2" id="KW-1003">Cell membrane</keyword>
<dbReference type="RefSeq" id="WP_184515468.1">
    <property type="nucleotide sequence ID" value="NZ_CP050292.1"/>
</dbReference>
<accession>A0A7G6TUW2</accession>
<dbReference type="EMBL" id="CP050292">
    <property type="protein sequence ID" value="QND70544.1"/>
    <property type="molecule type" value="Genomic_DNA"/>
</dbReference>
<feature type="transmembrane region" description="Helical" evidence="6">
    <location>
        <begin position="12"/>
        <end position="33"/>
    </location>
</feature>
<feature type="transmembrane region" description="Helical" evidence="6">
    <location>
        <begin position="129"/>
        <end position="148"/>
    </location>
</feature>
<keyword evidence="4 6" id="KW-1133">Transmembrane helix</keyword>
<comment type="subcellular location">
    <subcellularLocation>
        <location evidence="1">Cell membrane</location>
        <topology evidence="1">Multi-pass membrane protein</topology>
    </subcellularLocation>
</comment>
<evidence type="ECO:0000256" key="3">
    <source>
        <dbReference type="ARBA" id="ARBA00022692"/>
    </source>
</evidence>
<feature type="transmembrane region" description="Helical" evidence="6">
    <location>
        <begin position="154"/>
        <end position="176"/>
    </location>
</feature>
<gene>
    <name evidence="8" type="ORF">HB776_04270</name>
</gene>
<evidence type="ECO:0000256" key="4">
    <source>
        <dbReference type="ARBA" id="ARBA00022989"/>
    </source>
</evidence>
<dbReference type="GO" id="GO:0005886">
    <property type="term" value="C:plasma membrane"/>
    <property type="evidence" value="ECO:0007669"/>
    <property type="project" value="UniProtKB-SubCell"/>
</dbReference>
<dbReference type="PANTHER" id="PTHR32322:SF18">
    <property type="entry name" value="S-ADENOSYLMETHIONINE_S-ADENOSYLHOMOCYSTEINE TRANSPORTER"/>
    <property type="match status" value="1"/>
</dbReference>
<dbReference type="Proteomes" id="UP000515291">
    <property type="component" value="Chromosome"/>
</dbReference>
<feature type="transmembrane region" description="Helical" evidence="6">
    <location>
        <begin position="188"/>
        <end position="207"/>
    </location>
</feature>
<dbReference type="SUPFAM" id="SSF103481">
    <property type="entry name" value="Multidrug resistance efflux transporter EmrE"/>
    <property type="match status" value="2"/>
</dbReference>
<feature type="transmembrane region" description="Helical" evidence="6">
    <location>
        <begin position="39"/>
        <end position="59"/>
    </location>
</feature>
<protein>
    <submittedName>
        <fullName evidence="8">DMT family transporter</fullName>
    </submittedName>
</protein>